<gene>
    <name evidence="5" type="ORF">Cha6605_4948</name>
</gene>
<dbReference type="HOGENOM" id="CLU_044973_6_2_3"/>
<sequence length="265" mass="31194">MKKQLKFSVFRSPQITKRSLFFLLFCSLLTITGVGGLLFYFGIIHINYPDRNRFPIRGIDISSHQKQIDWERLDRSTINFILMKATEGGNFKDPRFQDNWRQARQQGTIVGAYHFFTFCKSGREQAQNYIETVPKQPGTLPPVIDLEFSGNCRSQPTQAGLETELNTFIAIVEKFYRKRPILYVTHEFYDRYLQNRYAQQPIWISDFYSFNKLPILADGKQWLFWQYSERGRIAGIPTLVDLNVFNGDKNQFDRLVNTEVMQKQQ</sequence>
<dbReference type="InterPro" id="IPR002053">
    <property type="entry name" value="Glyco_hydro_25"/>
</dbReference>
<dbReference type="PANTHER" id="PTHR34135:SF2">
    <property type="entry name" value="LYSOZYME"/>
    <property type="match status" value="1"/>
</dbReference>
<name>K9UN60_CHAP6</name>
<reference evidence="5 6" key="1">
    <citation type="submission" date="2012-05" db="EMBL/GenBank/DDBJ databases">
        <title>Finished chromosome of genome of Chamaesiphon sp. PCC 6605.</title>
        <authorList>
            <consortium name="US DOE Joint Genome Institute"/>
            <person name="Gugger M."/>
            <person name="Coursin T."/>
            <person name="Rippka R."/>
            <person name="Tandeau De Marsac N."/>
            <person name="Huntemann M."/>
            <person name="Wei C.-L."/>
            <person name="Han J."/>
            <person name="Detter J.C."/>
            <person name="Han C."/>
            <person name="Tapia R."/>
            <person name="Chen A."/>
            <person name="Kyrpides N."/>
            <person name="Mavromatis K."/>
            <person name="Markowitz V."/>
            <person name="Szeto E."/>
            <person name="Ivanova N."/>
            <person name="Pagani I."/>
            <person name="Pati A."/>
            <person name="Goodwin L."/>
            <person name="Nordberg H.P."/>
            <person name="Cantor M.N."/>
            <person name="Hua S.X."/>
            <person name="Woyke T."/>
            <person name="Kerfeld C.A."/>
        </authorList>
    </citation>
    <scope>NUCLEOTIDE SEQUENCE [LARGE SCALE GENOMIC DNA]</scope>
    <source>
        <strain evidence="6">ATCC 27169 / PCC 6605</strain>
    </source>
</reference>
<keyword evidence="4" id="KW-1133">Transmembrane helix</keyword>
<feature type="transmembrane region" description="Helical" evidence="4">
    <location>
        <begin position="20"/>
        <end position="43"/>
    </location>
</feature>
<dbReference type="Proteomes" id="UP000010366">
    <property type="component" value="Chromosome"/>
</dbReference>
<dbReference type="EMBL" id="CP003600">
    <property type="protein sequence ID" value="AFY95856.1"/>
    <property type="molecule type" value="Genomic_DNA"/>
</dbReference>
<dbReference type="STRING" id="1173020.Cha6605_4948"/>
<keyword evidence="3" id="KW-0326">Glycosidase</keyword>
<evidence type="ECO:0000313" key="6">
    <source>
        <dbReference type="Proteomes" id="UP000010366"/>
    </source>
</evidence>
<organism evidence="5 6">
    <name type="scientific">Chamaesiphon minutus (strain ATCC 27169 / PCC 6605)</name>
    <dbReference type="NCBI Taxonomy" id="1173020"/>
    <lineage>
        <taxon>Bacteria</taxon>
        <taxon>Bacillati</taxon>
        <taxon>Cyanobacteriota</taxon>
        <taxon>Cyanophyceae</taxon>
        <taxon>Gomontiellales</taxon>
        <taxon>Chamaesiphonaceae</taxon>
        <taxon>Chamaesiphon</taxon>
    </lineage>
</organism>
<dbReference type="KEGG" id="cmp:Cha6605_4948"/>
<dbReference type="PATRIC" id="fig|1173020.3.peg.5668"/>
<dbReference type="SMART" id="SM00641">
    <property type="entry name" value="Glyco_25"/>
    <property type="match status" value="1"/>
</dbReference>
<keyword evidence="4" id="KW-0812">Transmembrane</keyword>
<dbReference type="GO" id="GO:0009253">
    <property type="term" value="P:peptidoglycan catabolic process"/>
    <property type="evidence" value="ECO:0007669"/>
    <property type="project" value="InterPro"/>
</dbReference>
<keyword evidence="4" id="KW-0472">Membrane</keyword>
<dbReference type="PROSITE" id="PS51904">
    <property type="entry name" value="GLYCOSYL_HYDROL_F25_2"/>
    <property type="match status" value="1"/>
</dbReference>
<dbReference type="InterPro" id="IPR017853">
    <property type="entry name" value="GH"/>
</dbReference>
<comment type="similarity">
    <text evidence="1">Belongs to the glycosyl hydrolase 25 family.</text>
</comment>
<dbReference type="GO" id="GO:0003796">
    <property type="term" value="F:lysozyme activity"/>
    <property type="evidence" value="ECO:0007669"/>
    <property type="project" value="InterPro"/>
</dbReference>
<dbReference type="GO" id="GO:0016052">
    <property type="term" value="P:carbohydrate catabolic process"/>
    <property type="evidence" value="ECO:0007669"/>
    <property type="project" value="TreeGrafter"/>
</dbReference>
<keyword evidence="6" id="KW-1185">Reference proteome</keyword>
<evidence type="ECO:0000256" key="1">
    <source>
        <dbReference type="ARBA" id="ARBA00010646"/>
    </source>
</evidence>
<dbReference type="GO" id="GO:0016998">
    <property type="term" value="P:cell wall macromolecule catabolic process"/>
    <property type="evidence" value="ECO:0007669"/>
    <property type="project" value="InterPro"/>
</dbReference>
<evidence type="ECO:0000256" key="2">
    <source>
        <dbReference type="ARBA" id="ARBA00022801"/>
    </source>
</evidence>
<proteinExistence type="inferred from homology"/>
<dbReference type="CDD" id="cd06413">
    <property type="entry name" value="GH25_muramidase_1"/>
    <property type="match status" value="1"/>
</dbReference>
<evidence type="ECO:0000256" key="3">
    <source>
        <dbReference type="ARBA" id="ARBA00023295"/>
    </source>
</evidence>
<dbReference type="Gene3D" id="3.20.20.80">
    <property type="entry name" value="Glycosidases"/>
    <property type="match status" value="1"/>
</dbReference>
<evidence type="ECO:0000256" key="4">
    <source>
        <dbReference type="SAM" id="Phobius"/>
    </source>
</evidence>
<dbReference type="eggNOG" id="COG3757">
    <property type="taxonomic scope" value="Bacteria"/>
</dbReference>
<evidence type="ECO:0000313" key="5">
    <source>
        <dbReference type="EMBL" id="AFY95856.1"/>
    </source>
</evidence>
<dbReference type="SUPFAM" id="SSF51445">
    <property type="entry name" value="(Trans)glycosidases"/>
    <property type="match status" value="1"/>
</dbReference>
<dbReference type="AlphaFoldDB" id="K9UN60"/>
<accession>K9UN60</accession>
<protein>
    <submittedName>
        <fullName evidence="5">Lysozyme M1 (1,4-beta-N-acetylmuramidase)</fullName>
    </submittedName>
</protein>
<dbReference type="InterPro" id="IPR018077">
    <property type="entry name" value="Glyco_hydro_fam25_subgr"/>
</dbReference>
<keyword evidence="2" id="KW-0378">Hydrolase</keyword>
<dbReference type="PANTHER" id="PTHR34135">
    <property type="entry name" value="LYSOZYME"/>
    <property type="match status" value="1"/>
</dbReference>
<dbReference type="Pfam" id="PF01183">
    <property type="entry name" value="Glyco_hydro_25"/>
    <property type="match status" value="1"/>
</dbReference>